<dbReference type="Pfam" id="PF13946">
    <property type="entry name" value="DUF4214"/>
    <property type="match status" value="1"/>
</dbReference>
<dbReference type="GO" id="GO:0006508">
    <property type="term" value="P:proteolysis"/>
    <property type="evidence" value="ECO:0007669"/>
    <property type="project" value="UniProtKB-KW"/>
</dbReference>
<dbReference type="Proteomes" id="UP000255529">
    <property type="component" value="Unassembled WGS sequence"/>
</dbReference>
<feature type="domain" description="DUF4214" evidence="1">
    <location>
        <begin position="196"/>
        <end position="239"/>
    </location>
</feature>
<reference evidence="2 3" key="1">
    <citation type="submission" date="2018-06" db="EMBL/GenBank/DDBJ databases">
        <authorList>
            <consortium name="Pathogen Informatics"/>
            <person name="Doyle S."/>
        </authorList>
    </citation>
    <scope>NUCLEOTIDE SEQUENCE [LARGE SCALE GENOMIC DNA]</scope>
    <source>
        <strain evidence="2 3">NCTC11544</strain>
    </source>
</reference>
<sequence>MSFLSLQKDVAILFYATLGKKADIKTLDFFARQLDLGLYSKDQLAEKFIQSEDGHQRYDGLTTAQKIQYIYKNITGEAPASSLLGTLVAQVNGGQSLGQLAKDLVGGVKSYTGSDAVQVAQQQHLFEVIDTTLYPALTPYPANADAAADIQAMFYVVGSLMVADGINYWSSILAEGKASANYIAGRFVDTRSGLKELSNEDFVKTVYKNTFGVEAGASEIADYVAGLNNNTATRGDVLMRLINDIRNDTSHDTAKQNFLNATHVYAAGELPALNHQETVALLFMQLVNKTALNAAGLDYYSKMLAGGKSDLDLLTFLAKSTHFQGAADFSTVYRKLYGTSLNDLQKQAILQQAGNNPLQATLNIIDTFRHGEAPLDSGPLPSANSMVDFEYKIGSELGYQIRGNLTLSSTDGTLKGSLNSGVEHQLSHAEIAQLVQITLNVNVEAAVDLSFAKSLKQISLQGDFAANQTTLDSLRGKSVTLYLDDNNVTNAAGLINFNSSLLVADRLDVATAHAHINTQSGGETRMLWKGNATPGDVNKVSNDFTATSTSTGQYGNFSVISANFITKDVLLSSGSEGDISGTIQSNLNQFLHFQYIDLANYRGTANIYLNGQKVATEGSNLFDAGLLNQTASIYNKLYSGVTDLTQADAAQKDSTGNIWTGSLGFNLSGFANNVHVINISMATPVNLRITDNATSKSKLHLETLTGSETPHWNIVIGNDKTSTVDGGTLSLTSHSTALSGETLSINSAETSHNTLTLAGGSNHIETMVVYGSTDLNLTIKADFSDSLKNIFIPVPEDPWSNPPIINVNLTLEKGGTGGGAFYKLLQSLSDHSAYNGLIDELSGDQLTIAFTAMNSFQIQGNTTLTRDLGGNPYSGGNKISFGNSNIDSMVTIEALETSDSIFVGKGAGQWLFGSGASQTMAVYGSVSKASDVNTLFNSISVGSGDNGQDIFAKALEKITHGASNGNLAEAGAVKLGSNLYVVIDKNHNQHFDQDDMVFALGDKDIYQVANDLHYQAPAIAVNGVSQHSVELV</sequence>
<dbReference type="InterPro" id="IPR025282">
    <property type="entry name" value="DUF4214"/>
</dbReference>
<name>A0A380B3H5_9GAMM</name>
<keyword evidence="2" id="KW-0378">Hydrolase</keyword>
<proteinExistence type="predicted"/>
<dbReference type="RefSeq" id="WP_223272849.1">
    <property type="nucleotide sequence ID" value="NZ_CAMKUF010000001.1"/>
</dbReference>
<keyword evidence="2" id="KW-0645">Protease</keyword>
<evidence type="ECO:0000259" key="1">
    <source>
        <dbReference type="Pfam" id="PF13946"/>
    </source>
</evidence>
<organism evidence="2 3">
    <name type="scientific">Serratia quinivorans</name>
    <dbReference type="NCBI Taxonomy" id="137545"/>
    <lineage>
        <taxon>Bacteria</taxon>
        <taxon>Pseudomonadati</taxon>
        <taxon>Pseudomonadota</taxon>
        <taxon>Gammaproteobacteria</taxon>
        <taxon>Enterobacterales</taxon>
        <taxon>Yersiniaceae</taxon>
        <taxon>Serratia</taxon>
    </lineage>
</organism>
<accession>A0A380B3H5</accession>
<evidence type="ECO:0000313" key="2">
    <source>
        <dbReference type="EMBL" id="SUI92364.1"/>
    </source>
</evidence>
<evidence type="ECO:0000313" key="3">
    <source>
        <dbReference type="Proteomes" id="UP000255529"/>
    </source>
</evidence>
<protein>
    <submittedName>
        <fullName evidence="2">ABC-type protease/lipase transport system, ATPase and permease components</fullName>
    </submittedName>
</protein>
<dbReference type="AlphaFoldDB" id="A0A380B3H5"/>
<dbReference type="GO" id="GO:0008233">
    <property type="term" value="F:peptidase activity"/>
    <property type="evidence" value="ECO:0007669"/>
    <property type="project" value="UniProtKB-KW"/>
</dbReference>
<dbReference type="EMBL" id="UGYN01000002">
    <property type="protein sequence ID" value="SUI92364.1"/>
    <property type="molecule type" value="Genomic_DNA"/>
</dbReference>
<gene>
    <name evidence="2" type="ORF">NCTC11544_05547</name>
</gene>